<keyword evidence="1" id="KW-1133">Transmembrane helix</keyword>
<comment type="caution">
    <text evidence="2">The sequence shown here is derived from an EMBL/GenBank/DDBJ whole genome shotgun (WGS) entry which is preliminary data.</text>
</comment>
<accession>A0A9D1PDN7</accession>
<organism evidence="2 3">
    <name type="scientific">Candidatus Blautia stercorigallinarum</name>
    <dbReference type="NCBI Taxonomy" id="2838501"/>
    <lineage>
        <taxon>Bacteria</taxon>
        <taxon>Bacillati</taxon>
        <taxon>Bacillota</taxon>
        <taxon>Clostridia</taxon>
        <taxon>Lachnospirales</taxon>
        <taxon>Lachnospiraceae</taxon>
        <taxon>Blautia</taxon>
    </lineage>
</organism>
<dbReference type="EMBL" id="DXIQ01000046">
    <property type="protein sequence ID" value="HIV38815.1"/>
    <property type="molecule type" value="Genomic_DNA"/>
</dbReference>
<dbReference type="Proteomes" id="UP000886814">
    <property type="component" value="Unassembled WGS sequence"/>
</dbReference>
<reference evidence="2" key="2">
    <citation type="submission" date="2021-04" db="EMBL/GenBank/DDBJ databases">
        <authorList>
            <person name="Gilroy R."/>
        </authorList>
    </citation>
    <scope>NUCLEOTIDE SEQUENCE</scope>
    <source>
        <strain evidence="2">CHK195-9823</strain>
    </source>
</reference>
<proteinExistence type="predicted"/>
<keyword evidence="1" id="KW-0472">Membrane</keyword>
<protein>
    <submittedName>
        <fullName evidence="2">Uncharacterized protein</fullName>
    </submittedName>
</protein>
<keyword evidence="1" id="KW-0812">Transmembrane</keyword>
<evidence type="ECO:0000313" key="2">
    <source>
        <dbReference type="EMBL" id="HIV38815.1"/>
    </source>
</evidence>
<reference evidence="2" key="1">
    <citation type="journal article" date="2021" name="PeerJ">
        <title>Extensive microbial diversity within the chicken gut microbiome revealed by metagenomics and culture.</title>
        <authorList>
            <person name="Gilroy R."/>
            <person name="Ravi A."/>
            <person name="Getino M."/>
            <person name="Pursley I."/>
            <person name="Horton D.L."/>
            <person name="Alikhan N.F."/>
            <person name="Baker D."/>
            <person name="Gharbi K."/>
            <person name="Hall N."/>
            <person name="Watson M."/>
            <person name="Adriaenssens E.M."/>
            <person name="Foster-Nyarko E."/>
            <person name="Jarju S."/>
            <person name="Secka A."/>
            <person name="Antonio M."/>
            <person name="Oren A."/>
            <person name="Chaudhuri R.R."/>
            <person name="La Ragione R."/>
            <person name="Hildebrand F."/>
            <person name="Pallen M.J."/>
        </authorList>
    </citation>
    <scope>NUCLEOTIDE SEQUENCE</scope>
    <source>
        <strain evidence="2">CHK195-9823</strain>
    </source>
</reference>
<gene>
    <name evidence="2" type="ORF">H9747_07430</name>
</gene>
<name>A0A9D1PDN7_9FIRM</name>
<sequence length="64" mass="7753">MEGVEKKKRFQGVRKLWNYCRSHMWCSFAMAILVAIILLMGIIWVYMKNQYYTHLVETTYTVMK</sequence>
<evidence type="ECO:0000256" key="1">
    <source>
        <dbReference type="SAM" id="Phobius"/>
    </source>
</evidence>
<evidence type="ECO:0000313" key="3">
    <source>
        <dbReference type="Proteomes" id="UP000886814"/>
    </source>
</evidence>
<dbReference type="AlphaFoldDB" id="A0A9D1PDN7"/>
<feature type="transmembrane region" description="Helical" evidence="1">
    <location>
        <begin position="24"/>
        <end position="47"/>
    </location>
</feature>